<dbReference type="AlphaFoldDB" id="A0AAV4W2V8"/>
<proteinExistence type="predicted"/>
<protein>
    <submittedName>
        <fullName evidence="1">Uncharacterized protein</fullName>
    </submittedName>
</protein>
<dbReference type="EMBL" id="BPLQ01013939">
    <property type="protein sequence ID" value="GIY75993.1"/>
    <property type="molecule type" value="Genomic_DNA"/>
</dbReference>
<accession>A0AAV4W2V8</accession>
<gene>
    <name evidence="1" type="ORF">CDAR_377461</name>
</gene>
<dbReference type="Proteomes" id="UP001054837">
    <property type="component" value="Unassembled WGS sequence"/>
</dbReference>
<organism evidence="1 2">
    <name type="scientific">Caerostris darwini</name>
    <dbReference type="NCBI Taxonomy" id="1538125"/>
    <lineage>
        <taxon>Eukaryota</taxon>
        <taxon>Metazoa</taxon>
        <taxon>Ecdysozoa</taxon>
        <taxon>Arthropoda</taxon>
        <taxon>Chelicerata</taxon>
        <taxon>Arachnida</taxon>
        <taxon>Araneae</taxon>
        <taxon>Araneomorphae</taxon>
        <taxon>Entelegynae</taxon>
        <taxon>Araneoidea</taxon>
        <taxon>Araneidae</taxon>
        <taxon>Caerostris</taxon>
    </lineage>
</organism>
<name>A0AAV4W2V8_9ARAC</name>
<evidence type="ECO:0000313" key="1">
    <source>
        <dbReference type="EMBL" id="GIY75993.1"/>
    </source>
</evidence>
<sequence length="98" mass="10921">MTFQEFATHISSLDKKLVTLVLKQLRNHSTFTDRAAFESLAQQRLTVSSESLGRNVQLDIYALSGNCAQREVNARIRRSQNQIIVFGLASGPTLNEVA</sequence>
<comment type="caution">
    <text evidence="1">The sequence shown here is derived from an EMBL/GenBank/DDBJ whole genome shotgun (WGS) entry which is preliminary data.</text>
</comment>
<reference evidence="1 2" key="1">
    <citation type="submission" date="2021-06" db="EMBL/GenBank/DDBJ databases">
        <title>Caerostris darwini draft genome.</title>
        <authorList>
            <person name="Kono N."/>
            <person name="Arakawa K."/>
        </authorList>
    </citation>
    <scope>NUCLEOTIDE SEQUENCE [LARGE SCALE GENOMIC DNA]</scope>
</reference>
<keyword evidence="2" id="KW-1185">Reference proteome</keyword>
<evidence type="ECO:0000313" key="2">
    <source>
        <dbReference type="Proteomes" id="UP001054837"/>
    </source>
</evidence>